<evidence type="ECO:0000256" key="1">
    <source>
        <dbReference type="SAM" id="MobiDB-lite"/>
    </source>
</evidence>
<feature type="region of interest" description="Disordered" evidence="1">
    <location>
        <begin position="459"/>
        <end position="478"/>
    </location>
</feature>
<evidence type="ECO:0000313" key="3">
    <source>
        <dbReference type="EMBL" id="GEU30721.1"/>
    </source>
</evidence>
<dbReference type="PANTHER" id="PTHR42648:SF32">
    <property type="entry name" value="RIBONUCLEASE H-LIKE DOMAIN, GAG-PRE-INTEGRASE DOMAIN PROTEIN-RELATED"/>
    <property type="match status" value="1"/>
</dbReference>
<proteinExistence type="predicted"/>
<organism evidence="3">
    <name type="scientific">Tanacetum cinerariifolium</name>
    <name type="common">Dalmatian daisy</name>
    <name type="synonym">Chrysanthemum cinerariifolium</name>
    <dbReference type="NCBI Taxonomy" id="118510"/>
    <lineage>
        <taxon>Eukaryota</taxon>
        <taxon>Viridiplantae</taxon>
        <taxon>Streptophyta</taxon>
        <taxon>Embryophyta</taxon>
        <taxon>Tracheophyta</taxon>
        <taxon>Spermatophyta</taxon>
        <taxon>Magnoliopsida</taxon>
        <taxon>eudicotyledons</taxon>
        <taxon>Gunneridae</taxon>
        <taxon>Pentapetalae</taxon>
        <taxon>asterids</taxon>
        <taxon>campanulids</taxon>
        <taxon>Asterales</taxon>
        <taxon>Asteraceae</taxon>
        <taxon>Asteroideae</taxon>
        <taxon>Anthemideae</taxon>
        <taxon>Anthemidinae</taxon>
        <taxon>Tanacetum</taxon>
    </lineage>
</organism>
<dbReference type="Pfam" id="PF25597">
    <property type="entry name" value="SH3_retrovirus"/>
    <property type="match status" value="1"/>
</dbReference>
<gene>
    <name evidence="3" type="ORF">Tci_002699</name>
</gene>
<accession>A0A6L2J1P5</accession>
<name>A0A6L2J1P5_TANCI</name>
<comment type="caution">
    <text evidence="3">The sequence shown here is derived from an EMBL/GenBank/DDBJ whole genome shotgun (WGS) entry which is preliminary data.</text>
</comment>
<dbReference type="GO" id="GO:0003676">
    <property type="term" value="F:nucleic acid binding"/>
    <property type="evidence" value="ECO:0007669"/>
    <property type="project" value="InterPro"/>
</dbReference>
<dbReference type="GO" id="GO:0015074">
    <property type="term" value="P:DNA integration"/>
    <property type="evidence" value="ECO:0007669"/>
    <property type="project" value="InterPro"/>
</dbReference>
<dbReference type="InterPro" id="IPR039537">
    <property type="entry name" value="Retrotran_Ty1/copia-like"/>
</dbReference>
<dbReference type="InterPro" id="IPR036397">
    <property type="entry name" value="RNaseH_sf"/>
</dbReference>
<dbReference type="SUPFAM" id="SSF53098">
    <property type="entry name" value="Ribonuclease H-like"/>
    <property type="match status" value="1"/>
</dbReference>
<sequence>MVPKTKDWIKRLNPDSKLLNFNTGRILVFESQALNKSLETLNTPESSKDSEAEFLTLLPLLKNLQGASPSSEIMPLTFQPHSPKERPGLEDHKTLDHEMYIASLNKSENYKAQPYQYASTSKQILKAKAKPFLPCTHYGFNNHRPNNCRNYPKFEIYGSYDHFTSKHNHVINIRGGVLAESSQSNESLIRVECNTCGSSVHFTLNHNEFDHFKRVIVDEYLRTDNGTEFRNHELESFCDEKGIFQNFSSPYTPEQNGVAERKNRTLIEATRTMLNGSVLSKQIWTEAVKIACYTQNRSIIVKRHDKTPYEIFRERILDINYFYVFGYPMFIHNHKDHLGKFDVKADDIYFLGHSSVLKAFRVYNTRRQQIKETYHVTFDESIEAIKFTNTSMDKIRIVDSSRYPPDKFLHDDDPSRQYQVDSDISYYVIPHGRSLTELTQENYVLEVIVPNEHNVPLTKDIKDPPDLINTKRTHEQSV</sequence>
<dbReference type="InterPro" id="IPR057670">
    <property type="entry name" value="SH3_retrovirus"/>
</dbReference>
<evidence type="ECO:0000259" key="2">
    <source>
        <dbReference type="PROSITE" id="PS50994"/>
    </source>
</evidence>
<dbReference type="InterPro" id="IPR001584">
    <property type="entry name" value="Integrase_cat-core"/>
</dbReference>
<dbReference type="AlphaFoldDB" id="A0A6L2J1P5"/>
<dbReference type="EMBL" id="BKCJ010000182">
    <property type="protein sequence ID" value="GEU30721.1"/>
    <property type="molecule type" value="Genomic_DNA"/>
</dbReference>
<protein>
    <submittedName>
        <fullName evidence="3">Retrovirus-related Pol polyprotein from transposon TNT 1-94</fullName>
    </submittedName>
</protein>
<dbReference type="PROSITE" id="PS50994">
    <property type="entry name" value="INTEGRASE"/>
    <property type="match status" value="1"/>
</dbReference>
<dbReference type="Gene3D" id="3.30.420.10">
    <property type="entry name" value="Ribonuclease H-like superfamily/Ribonuclease H"/>
    <property type="match status" value="1"/>
</dbReference>
<dbReference type="PANTHER" id="PTHR42648">
    <property type="entry name" value="TRANSPOSASE, PUTATIVE-RELATED"/>
    <property type="match status" value="1"/>
</dbReference>
<feature type="domain" description="Integrase catalytic" evidence="2">
    <location>
        <begin position="219"/>
        <end position="316"/>
    </location>
</feature>
<reference evidence="3" key="1">
    <citation type="journal article" date="2019" name="Sci. Rep.">
        <title>Draft genome of Tanacetum cinerariifolium, the natural source of mosquito coil.</title>
        <authorList>
            <person name="Yamashiro T."/>
            <person name="Shiraishi A."/>
            <person name="Satake H."/>
            <person name="Nakayama K."/>
        </authorList>
    </citation>
    <scope>NUCLEOTIDE SEQUENCE</scope>
</reference>
<dbReference type="InterPro" id="IPR012337">
    <property type="entry name" value="RNaseH-like_sf"/>
</dbReference>